<dbReference type="Proteomes" id="UP000619260">
    <property type="component" value="Unassembled WGS sequence"/>
</dbReference>
<name>A0A8J3YG06_9ACTN</name>
<dbReference type="InterPro" id="IPR009061">
    <property type="entry name" value="DNA-bd_dom_put_sf"/>
</dbReference>
<evidence type="ECO:0000259" key="1">
    <source>
        <dbReference type="Pfam" id="PF12728"/>
    </source>
</evidence>
<evidence type="ECO:0000313" key="2">
    <source>
        <dbReference type="EMBL" id="GIJ44509.1"/>
    </source>
</evidence>
<gene>
    <name evidence="2" type="ORF">Val02_13950</name>
</gene>
<keyword evidence="3" id="KW-1185">Reference proteome</keyword>
<organism evidence="2 3">
    <name type="scientific">Virgisporangium aliadipatigenens</name>
    <dbReference type="NCBI Taxonomy" id="741659"/>
    <lineage>
        <taxon>Bacteria</taxon>
        <taxon>Bacillati</taxon>
        <taxon>Actinomycetota</taxon>
        <taxon>Actinomycetes</taxon>
        <taxon>Micromonosporales</taxon>
        <taxon>Micromonosporaceae</taxon>
        <taxon>Virgisporangium</taxon>
    </lineage>
</organism>
<dbReference type="SUPFAM" id="SSF46955">
    <property type="entry name" value="Putative DNA-binding domain"/>
    <property type="match status" value="1"/>
</dbReference>
<dbReference type="AlphaFoldDB" id="A0A8J3YG06"/>
<proteinExistence type="predicted"/>
<dbReference type="Pfam" id="PF12728">
    <property type="entry name" value="HTH_17"/>
    <property type="match status" value="1"/>
</dbReference>
<protein>
    <recommendedName>
        <fullName evidence="1">Helix-turn-helix domain-containing protein</fullName>
    </recommendedName>
</protein>
<dbReference type="EMBL" id="BOPF01000004">
    <property type="protein sequence ID" value="GIJ44509.1"/>
    <property type="molecule type" value="Genomic_DNA"/>
</dbReference>
<reference evidence="2" key="1">
    <citation type="submission" date="2021-01" db="EMBL/GenBank/DDBJ databases">
        <title>Whole genome shotgun sequence of Virgisporangium aliadipatigenens NBRC 105644.</title>
        <authorList>
            <person name="Komaki H."/>
            <person name="Tamura T."/>
        </authorList>
    </citation>
    <scope>NUCLEOTIDE SEQUENCE</scope>
    <source>
        <strain evidence="2">NBRC 105644</strain>
    </source>
</reference>
<comment type="caution">
    <text evidence="2">The sequence shown here is derived from an EMBL/GenBank/DDBJ whole genome shotgun (WGS) entry which is preliminary data.</text>
</comment>
<feature type="domain" description="Helix-turn-helix" evidence="1">
    <location>
        <begin position="7"/>
        <end position="58"/>
    </location>
</feature>
<evidence type="ECO:0000313" key="3">
    <source>
        <dbReference type="Proteomes" id="UP000619260"/>
    </source>
</evidence>
<accession>A0A8J3YG06</accession>
<sequence>MQGDDELLTIDDAIAILRVPRSTFYYWRQKRCGPRSIKLPNGDVRIRRRDLLAWLESHEEAA</sequence>
<dbReference type="InterPro" id="IPR041657">
    <property type="entry name" value="HTH_17"/>
</dbReference>
<dbReference type="RefSeq" id="WP_203898085.1">
    <property type="nucleotide sequence ID" value="NZ_BOPF01000004.1"/>
</dbReference>